<dbReference type="Proteomes" id="UP000244722">
    <property type="component" value="Unassembled WGS sequence"/>
</dbReference>
<organism evidence="2 3">
    <name type="scientific">Tuber borchii</name>
    <name type="common">White truffle</name>
    <dbReference type="NCBI Taxonomy" id="42251"/>
    <lineage>
        <taxon>Eukaryota</taxon>
        <taxon>Fungi</taxon>
        <taxon>Dikarya</taxon>
        <taxon>Ascomycota</taxon>
        <taxon>Pezizomycotina</taxon>
        <taxon>Pezizomycetes</taxon>
        <taxon>Pezizales</taxon>
        <taxon>Tuberaceae</taxon>
        <taxon>Tuber</taxon>
    </lineage>
</organism>
<evidence type="ECO:0000313" key="2">
    <source>
        <dbReference type="EMBL" id="PUU83612.1"/>
    </source>
</evidence>
<keyword evidence="3" id="KW-1185">Reference proteome</keyword>
<dbReference type="AlphaFoldDB" id="A0A2T7A7D3"/>
<feature type="region of interest" description="Disordered" evidence="1">
    <location>
        <begin position="44"/>
        <end position="77"/>
    </location>
</feature>
<evidence type="ECO:0000313" key="3">
    <source>
        <dbReference type="Proteomes" id="UP000244722"/>
    </source>
</evidence>
<accession>A0A2T7A7D3</accession>
<dbReference type="EMBL" id="NESQ01000009">
    <property type="protein sequence ID" value="PUU83612.1"/>
    <property type="molecule type" value="Genomic_DNA"/>
</dbReference>
<comment type="caution">
    <text evidence="2">The sequence shown here is derived from an EMBL/GenBank/DDBJ whole genome shotgun (WGS) entry which is preliminary data.</text>
</comment>
<evidence type="ECO:0000256" key="1">
    <source>
        <dbReference type="SAM" id="MobiDB-lite"/>
    </source>
</evidence>
<reference evidence="2 3" key="1">
    <citation type="submission" date="2017-04" db="EMBL/GenBank/DDBJ databases">
        <title>Draft genome sequence of Tuber borchii Vittad., a whitish edible truffle.</title>
        <authorList>
            <consortium name="DOE Joint Genome Institute"/>
            <person name="Murat C."/>
            <person name="Kuo A."/>
            <person name="Barry K.W."/>
            <person name="Clum A."/>
            <person name="Dockter R.B."/>
            <person name="Fauchery L."/>
            <person name="Iotti M."/>
            <person name="Kohler A."/>
            <person name="Labutti K."/>
            <person name="Lindquist E.A."/>
            <person name="Lipzen A."/>
            <person name="Ohm R.A."/>
            <person name="Wang M."/>
            <person name="Grigoriev I.V."/>
            <person name="Zambonelli A."/>
            <person name="Martin F.M."/>
        </authorList>
    </citation>
    <scope>NUCLEOTIDE SEQUENCE [LARGE SCALE GENOMIC DNA]</scope>
    <source>
        <strain evidence="2 3">Tbo3840</strain>
    </source>
</reference>
<sequence>MFGISQPKPGEIITTPEMNMIDGRDGMSFYTQRKLDEWSTKLSQRREFRSEQGGNMLLSNPPRRRGRGRGNNRGEKISGRDILPGPFDFCYSGCFSNLAVPGFLMPSSWIRAMQIFKSAKLPDLCTQCSKDWTKVELYLMFEGKFHASDFLSSKMVCKRRFISALG</sequence>
<proteinExistence type="predicted"/>
<gene>
    <name evidence="2" type="ORF">B9Z19DRAFT_822032</name>
</gene>
<name>A0A2T7A7D3_TUBBO</name>
<protein>
    <submittedName>
        <fullName evidence="2">Uncharacterized protein</fullName>
    </submittedName>
</protein>